<evidence type="ECO:0000313" key="1">
    <source>
        <dbReference type="EMBL" id="BBL61480.1"/>
    </source>
</evidence>
<organism evidence="1 2">
    <name type="scientific">Methanobrevibacter arboriphilus</name>
    <dbReference type="NCBI Taxonomy" id="39441"/>
    <lineage>
        <taxon>Archaea</taxon>
        <taxon>Methanobacteriati</taxon>
        <taxon>Methanobacteriota</taxon>
        <taxon>Methanomada group</taxon>
        <taxon>Methanobacteria</taxon>
        <taxon>Methanobacteriales</taxon>
        <taxon>Methanobacteriaceae</taxon>
        <taxon>Methanobrevibacter</taxon>
    </lineage>
</organism>
<reference evidence="1" key="1">
    <citation type="submission" date="2019-06" db="EMBL/GenBank/DDBJ databases">
        <title>Complete genome sequence of Methanobrevibacter arboriphilus strain SA.</title>
        <authorList>
            <person name="Asakawa S."/>
        </authorList>
    </citation>
    <scope>NUCLEOTIDE SEQUENCE</scope>
    <source>
        <strain evidence="1">SA</strain>
    </source>
</reference>
<keyword evidence="2" id="KW-1185">Reference proteome</keyword>
<name>A0ACA8R1U4_METAZ</name>
<proteinExistence type="predicted"/>
<dbReference type="EMBL" id="AP019779">
    <property type="protein sequence ID" value="BBL61480.1"/>
    <property type="molecule type" value="Genomic_DNA"/>
</dbReference>
<gene>
    <name evidence="1" type="ORF">MarbSA_05200</name>
</gene>
<dbReference type="Proteomes" id="UP000825015">
    <property type="component" value="Chromosome"/>
</dbReference>
<accession>A0ACA8R1U4</accession>
<protein>
    <submittedName>
        <fullName evidence="1">Uncharacterized protein</fullName>
    </submittedName>
</protein>
<sequence length="48" mass="5291">MFNGKHISYWLDSTEMKNYSSLKEEVKVDVAIIGGGIAGITTGFILKK</sequence>
<evidence type="ECO:0000313" key="2">
    <source>
        <dbReference type="Proteomes" id="UP000825015"/>
    </source>
</evidence>